<dbReference type="PANTHER" id="PTHR10622">
    <property type="entry name" value="HET DOMAIN-CONTAINING PROTEIN"/>
    <property type="match status" value="1"/>
</dbReference>
<sequence>MVAGRTTCIASIVSISRRYFTNYISPAHSPIPDMRLLNATTLRIETVFPGKEPPYAILSHRWTDDEVLLGDIQSGKARSKASFAKLKGCCDVALGQGLSHVWIDTCCIDQNSSAELSEAINSMFRWYRGAQVCYAYLFDAGGAHDYLASQWFDRGWTLQELIAPKEVEFYAKDWTQFGDRARLSSSLSARTGIAEEYLQGSNIWNAPIAERMSWAARRETTRPEDIAYCLLGIFNIHMPLLYGEGGENAFIRLQREVINSLNSADDSWLAWGAKTAPAAAFPASNSTQDALGGMLVRSPSFFESCHDIILVQRDAATANSLVSMTNAGIHVHLPIVTRNERDYMLLGCHLRSDYWHVIAVPVTKHLDRYYRTGLQTASIEEELWSSARFFEDQQSYAKTVKESILAPHAYTAVEVTGEGAFYAMKLPSAGFRVVEVFPPETWKPRPYVHIHLGAGDSSESAPRRVIRLERCPDPDGSNSPDPHDYLVDLSFKRVDRQQRPVYGPYCRVGRVPRDSPKLQADLSGVPLGRAVFVPGMPTLLTAEVALRPVYGRQAYVVHVFTAEEHSIRKAYRKIEDEPEWVEWTKPRRERERQDETDSVLLGAIIPFLFFVMFLALYWSLAPPADNAGEGEEASNQIEGMGRLI</sequence>
<evidence type="ECO:0000256" key="1">
    <source>
        <dbReference type="SAM" id="Phobius"/>
    </source>
</evidence>
<feature type="domain" description="Heterokaryon incompatibility" evidence="2">
    <location>
        <begin position="55"/>
        <end position="138"/>
    </location>
</feature>
<reference evidence="3" key="1">
    <citation type="journal article" date="2020" name="Phytopathology">
        <title>Genome Sequence Resources of Colletotrichum truncatum, C. plurivorum, C. musicola, and C. sojae: Four Species Pathogenic to Soybean (Glycine max).</title>
        <authorList>
            <person name="Rogerio F."/>
            <person name="Boufleur T.R."/>
            <person name="Ciampi-Guillardi M."/>
            <person name="Sukno S.A."/>
            <person name="Thon M.R."/>
            <person name="Massola Junior N.S."/>
            <person name="Baroncelli R."/>
        </authorList>
    </citation>
    <scope>NUCLEOTIDE SEQUENCE</scope>
    <source>
        <strain evidence="3">LFN00145</strain>
    </source>
</reference>
<protein>
    <submittedName>
        <fullName evidence="3">Het domain protein</fullName>
    </submittedName>
</protein>
<evidence type="ECO:0000313" key="4">
    <source>
        <dbReference type="Proteomes" id="UP000654918"/>
    </source>
</evidence>
<dbReference type="Proteomes" id="UP000654918">
    <property type="component" value="Unassembled WGS sequence"/>
</dbReference>
<proteinExistence type="predicted"/>
<dbReference type="InterPro" id="IPR010730">
    <property type="entry name" value="HET"/>
</dbReference>
<name>A0A8H6K7M9_9PEZI</name>
<feature type="transmembrane region" description="Helical" evidence="1">
    <location>
        <begin position="598"/>
        <end position="620"/>
    </location>
</feature>
<keyword evidence="1" id="KW-1133">Transmembrane helix</keyword>
<keyword evidence="1" id="KW-0812">Transmembrane</keyword>
<evidence type="ECO:0000313" key="3">
    <source>
        <dbReference type="EMBL" id="KAF6825893.1"/>
    </source>
</evidence>
<keyword evidence="4" id="KW-1185">Reference proteome</keyword>
<accession>A0A8H6K7M9</accession>
<keyword evidence="1" id="KW-0472">Membrane</keyword>
<dbReference type="PANTHER" id="PTHR10622:SF10">
    <property type="entry name" value="HET DOMAIN-CONTAINING PROTEIN"/>
    <property type="match status" value="1"/>
</dbReference>
<organism evidence="3 4">
    <name type="scientific">Colletotrichum plurivorum</name>
    <dbReference type="NCBI Taxonomy" id="2175906"/>
    <lineage>
        <taxon>Eukaryota</taxon>
        <taxon>Fungi</taxon>
        <taxon>Dikarya</taxon>
        <taxon>Ascomycota</taxon>
        <taxon>Pezizomycotina</taxon>
        <taxon>Sordariomycetes</taxon>
        <taxon>Hypocreomycetidae</taxon>
        <taxon>Glomerellales</taxon>
        <taxon>Glomerellaceae</taxon>
        <taxon>Colletotrichum</taxon>
        <taxon>Colletotrichum orchidearum species complex</taxon>
    </lineage>
</organism>
<dbReference type="EMBL" id="WIGO01000164">
    <property type="protein sequence ID" value="KAF6825893.1"/>
    <property type="molecule type" value="Genomic_DNA"/>
</dbReference>
<comment type="caution">
    <text evidence="3">The sequence shown here is derived from an EMBL/GenBank/DDBJ whole genome shotgun (WGS) entry which is preliminary data.</text>
</comment>
<evidence type="ECO:0000259" key="2">
    <source>
        <dbReference type="Pfam" id="PF06985"/>
    </source>
</evidence>
<dbReference type="Pfam" id="PF06985">
    <property type="entry name" value="HET"/>
    <property type="match status" value="1"/>
</dbReference>
<dbReference type="AlphaFoldDB" id="A0A8H6K7M9"/>
<gene>
    <name evidence="3" type="ORF">CPLU01_09983</name>
</gene>